<evidence type="ECO:0000256" key="1">
    <source>
        <dbReference type="ARBA" id="ARBA00004613"/>
    </source>
</evidence>
<protein>
    <recommendedName>
        <fullName evidence="6">Lipase domain-containing protein</fullName>
    </recommendedName>
</protein>
<dbReference type="Gene3D" id="3.40.50.1820">
    <property type="entry name" value="alpha/beta hydrolase"/>
    <property type="match status" value="1"/>
</dbReference>
<dbReference type="InterPro" id="IPR000734">
    <property type="entry name" value="TAG_lipase"/>
</dbReference>
<comment type="subcellular location">
    <subcellularLocation>
        <location evidence="1">Secreted</location>
    </subcellularLocation>
</comment>
<evidence type="ECO:0000256" key="4">
    <source>
        <dbReference type="RuleBase" id="RU004262"/>
    </source>
</evidence>
<dbReference type="GO" id="GO:0016298">
    <property type="term" value="F:lipase activity"/>
    <property type="evidence" value="ECO:0007669"/>
    <property type="project" value="InterPro"/>
</dbReference>
<proteinExistence type="inferred from homology"/>
<comment type="similarity">
    <text evidence="2 4">Belongs to the AB hydrolase superfamily. Lipase family.</text>
</comment>
<evidence type="ECO:0000256" key="3">
    <source>
        <dbReference type="ARBA" id="ARBA00022525"/>
    </source>
</evidence>
<evidence type="ECO:0000256" key="2">
    <source>
        <dbReference type="ARBA" id="ARBA00010701"/>
    </source>
</evidence>
<accession>A0A7R9MEF6</accession>
<sequence length="721" mass="79651">MSALLCPIDNHPIAPDGPTLYFQLCESTDGLTKSALQMSSVDLMPFTNTYDITSVDYDDRFPLDNKLKKISAEKTTATTAKPKSRTIFVLLLYCNQSINSNEEDGDSGTTEEDSGGIGGDTEVSTECVTEAEDKPLQAVLTTEHPYLNFKRYNKTHQMASPKKKGLISHMNEYEVIESKKINETHSTYNVKASSLLPRTKADGLFGKTQQIIGLIPIVNSALGTKCWDDIGCFSAMNFYDAKIGHFAILPMSPSQIAPKFYLYTSESRNHSIIFGYKFNPKKFKDTTFNPNHQTIVIVHGWESGLEQWMIDMKNRAKITDYSLAAANTQVVGAMIAFFVNRICEQTYGRKVITNDNFYLVGHSLGGQVVGFAGKRLINPQLSRITGLDPAGPGFAANSTNIRLAYTDAKEVDVIHADMSNFILTGLGLNETIGDVDFYPNGGFSQPGCSKTNIVVSLLQGSATLSCSHCRAYELGYSLDKPNSLCQPVGYECDSYEIFVEGRCGNCEADANNITKCQLMGLYPIAIHVTSDSEAGASGQVAINIGADHGLQKDTNMTFIRTMSSITPGKVHTLLLTFSEPVTAIKSGFFSWYRFPGLQFSKDRDKGTKIGINFIEINYLSHSYQLIRKDMSALLCPIDNHPIAPDGPTLYFQLCESTDELTKSALQMSSAELKPFTNTYDITSVDYDDRFLLTDKLTKIPSETIKQQLLNLNLGLFLVNRH</sequence>
<dbReference type="Pfam" id="PF00151">
    <property type="entry name" value="Lipase"/>
    <property type="match status" value="1"/>
</dbReference>
<dbReference type="AlphaFoldDB" id="A0A7R9MEF6"/>
<organism evidence="7">
    <name type="scientific">Oppiella nova</name>
    <dbReference type="NCBI Taxonomy" id="334625"/>
    <lineage>
        <taxon>Eukaryota</taxon>
        <taxon>Metazoa</taxon>
        <taxon>Ecdysozoa</taxon>
        <taxon>Arthropoda</taxon>
        <taxon>Chelicerata</taxon>
        <taxon>Arachnida</taxon>
        <taxon>Acari</taxon>
        <taxon>Acariformes</taxon>
        <taxon>Sarcoptiformes</taxon>
        <taxon>Oribatida</taxon>
        <taxon>Brachypylina</taxon>
        <taxon>Oppioidea</taxon>
        <taxon>Oppiidae</taxon>
        <taxon>Oppiella</taxon>
    </lineage>
</organism>
<feature type="domain" description="Lipase" evidence="6">
    <location>
        <begin position="226"/>
        <end position="525"/>
    </location>
</feature>
<dbReference type="GO" id="GO:0016042">
    <property type="term" value="P:lipid catabolic process"/>
    <property type="evidence" value="ECO:0007669"/>
    <property type="project" value="TreeGrafter"/>
</dbReference>
<dbReference type="EMBL" id="OC930446">
    <property type="protein sequence ID" value="CAD7658695.1"/>
    <property type="molecule type" value="Genomic_DNA"/>
</dbReference>
<dbReference type="InterPro" id="IPR013818">
    <property type="entry name" value="Lipase"/>
</dbReference>
<gene>
    <name evidence="7" type="ORF">ONB1V03_LOCUS15315</name>
</gene>
<dbReference type="EMBL" id="CAJPVJ010015621">
    <property type="protein sequence ID" value="CAG2175881.1"/>
    <property type="molecule type" value="Genomic_DNA"/>
</dbReference>
<evidence type="ECO:0000256" key="5">
    <source>
        <dbReference type="SAM" id="MobiDB-lite"/>
    </source>
</evidence>
<evidence type="ECO:0000259" key="6">
    <source>
        <dbReference type="Pfam" id="PF00151"/>
    </source>
</evidence>
<dbReference type="OrthoDB" id="6531195at2759"/>
<reference evidence="7" key="1">
    <citation type="submission" date="2020-11" db="EMBL/GenBank/DDBJ databases">
        <authorList>
            <person name="Tran Van P."/>
        </authorList>
    </citation>
    <scope>NUCLEOTIDE SEQUENCE</scope>
</reference>
<name>A0A7R9MEF6_9ACAR</name>
<evidence type="ECO:0000313" key="7">
    <source>
        <dbReference type="EMBL" id="CAD7658695.1"/>
    </source>
</evidence>
<dbReference type="PANTHER" id="PTHR11610">
    <property type="entry name" value="LIPASE"/>
    <property type="match status" value="1"/>
</dbReference>
<keyword evidence="3" id="KW-0964">Secreted</keyword>
<keyword evidence="8" id="KW-1185">Reference proteome</keyword>
<dbReference type="Proteomes" id="UP000728032">
    <property type="component" value="Unassembled WGS sequence"/>
</dbReference>
<dbReference type="GO" id="GO:0005615">
    <property type="term" value="C:extracellular space"/>
    <property type="evidence" value="ECO:0007669"/>
    <property type="project" value="TreeGrafter"/>
</dbReference>
<dbReference type="InterPro" id="IPR029058">
    <property type="entry name" value="AB_hydrolase_fold"/>
</dbReference>
<feature type="region of interest" description="Disordered" evidence="5">
    <location>
        <begin position="101"/>
        <end position="122"/>
    </location>
</feature>
<evidence type="ECO:0000313" key="8">
    <source>
        <dbReference type="Proteomes" id="UP000728032"/>
    </source>
</evidence>
<feature type="compositionally biased region" description="Acidic residues" evidence="5">
    <location>
        <begin position="101"/>
        <end position="114"/>
    </location>
</feature>
<dbReference type="SUPFAM" id="SSF53474">
    <property type="entry name" value="alpha/beta-Hydrolases"/>
    <property type="match status" value="1"/>
</dbReference>